<dbReference type="GeneID" id="61065470"/>
<evidence type="ECO:0000256" key="3">
    <source>
        <dbReference type="ARBA" id="ARBA00022840"/>
    </source>
</evidence>
<evidence type="ECO:0000256" key="2">
    <source>
        <dbReference type="ARBA" id="ARBA00022741"/>
    </source>
</evidence>
<dbReference type="CDD" id="cd03257">
    <property type="entry name" value="ABC_NikE_OppD_transporters"/>
    <property type="match status" value="1"/>
</dbReference>
<evidence type="ECO:0000259" key="4">
    <source>
        <dbReference type="PROSITE" id="PS50893"/>
    </source>
</evidence>
<dbReference type="SMART" id="SM00382">
    <property type="entry name" value="AAA"/>
    <property type="match status" value="1"/>
</dbReference>
<dbReference type="EMBL" id="AACCXK010000012">
    <property type="protein sequence ID" value="EAK0453413.1"/>
    <property type="molecule type" value="Genomic_DNA"/>
</dbReference>
<organism evidence="7">
    <name type="scientific">Campylobacter fetus</name>
    <dbReference type="NCBI Taxonomy" id="196"/>
    <lineage>
        <taxon>Bacteria</taxon>
        <taxon>Pseudomonadati</taxon>
        <taxon>Campylobacterota</taxon>
        <taxon>Epsilonproteobacteria</taxon>
        <taxon>Campylobacterales</taxon>
        <taxon>Campylobacteraceae</taxon>
        <taxon>Campylobacter</taxon>
    </lineage>
</organism>
<dbReference type="InterPro" id="IPR017871">
    <property type="entry name" value="ABC_transporter-like_CS"/>
</dbReference>
<evidence type="ECO:0000313" key="6">
    <source>
        <dbReference type="EMBL" id="EAI8859451.1"/>
    </source>
</evidence>
<dbReference type="AlphaFoldDB" id="A0A5L8JRN1"/>
<dbReference type="InterPro" id="IPR003593">
    <property type="entry name" value="AAA+_ATPase"/>
</dbReference>
<dbReference type="GO" id="GO:0055085">
    <property type="term" value="P:transmembrane transport"/>
    <property type="evidence" value="ECO:0007669"/>
    <property type="project" value="UniProtKB-ARBA"/>
</dbReference>
<proteinExistence type="predicted"/>
<reference evidence="7 10" key="1">
    <citation type="submission" date="2018-05" db="EMBL/GenBank/DDBJ databases">
        <authorList>
            <consortium name="PulseNet: The National Subtyping Network for Foodborne Disease Surveillance"/>
            <person name="Tarr C.L."/>
            <person name="Trees E."/>
            <person name="Katz L.S."/>
            <person name="Carleton-Romer H.A."/>
            <person name="Stroika S."/>
            <person name="Kucerova Z."/>
            <person name="Roache K.F."/>
            <person name="Sabol A.L."/>
            <person name="Besser J."/>
            <person name="Gerner-Smidt P."/>
        </authorList>
    </citation>
    <scope>NUCLEOTIDE SEQUENCE</scope>
    <source>
        <strain evidence="7">2014D-0197</strain>
        <strain evidence="5 10">2016D-0221</strain>
        <strain evidence="8">D4313</strain>
        <strain evidence="6 9">PNUSAC001503</strain>
    </source>
</reference>
<dbReference type="Proteomes" id="UP000535509">
    <property type="component" value="Unassembled WGS sequence"/>
</dbReference>
<protein>
    <submittedName>
        <fullName evidence="7">ABC transporter ATP-binding protein</fullName>
    </submittedName>
</protein>
<dbReference type="Pfam" id="PF00005">
    <property type="entry name" value="ABC_tran"/>
    <property type="match status" value="1"/>
</dbReference>
<evidence type="ECO:0000313" key="10">
    <source>
        <dbReference type="Proteomes" id="UP000557842"/>
    </source>
</evidence>
<name>A0A5L8JRN1_CAMFE</name>
<dbReference type="RefSeq" id="WP_011732302.1">
    <property type="nucleotide sequence ID" value="NZ_AABUZP020000066.1"/>
</dbReference>
<evidence type="ECO:0000256" key="1">
    <source>
        <dbReference type="ARBA" id="ARBA00022448"/>
    </source>
</evidence>
<evidence type="ECO:0000313" key="9">
    <source>
        <dbReference type="Proteomes" id="UP000535509"/>
    </source>
</evidence>
<dbReference type="InterPro" id="IPR003439">
    <property type="entry name" value="ABC_transporter-like_ATP-bd"/>
</dbReference>
<sequence>MSLEIINLKKSYGKTEVLKDISFYLKSGESVALMGASGSGKSTLAKCIARLESINRGSIIYNRKDILNLKNAEFRQNIQYVFQDQLTALNPSKRVKDLLISVLKRFKIDKKDEFEHILSDAKLPYSILDRFPKELSGGERQRLGIARAMLIKPKILILDEVTSALDKRLKSEIMHTLMHYKTLHKTAMIFITHDKFIAKEYFDRILMLECGRLIFDKTS</sequence>
<dbReference type="EMBL" id="AABTCC010000018">
    <property type="protein sequence ID" value="EAI8859451.1"/>
    <property type="molecule type" value="Genomic_DNA"/>
</dbReference>
<evidence type="ECO:0000313" key="7">
    <source>
        <dbReference type="EMBL" id="EAK0453413.1"/>
    </source>
</evidence>
<dbReference type="PROSITE" id="PS00211">
    <property type="entry name" value="ABC_TRANSPORTER_1"/>
    <property type="match status" value="1"/>
</dbReference>
<dbReference type="GO" id="GO:0005524">
    <property type="term" value="F:ATP binding"/>
    <property type="evidence" value="ECO:0007669"/>
    <property type="project" value="UniProtKB-KW"/>
</dbReference>
<dbReference type="Gene3D" id="3.40.50.300">
    <property type="entry name" value="P-loop containing nucleotide triphosphate hydrolases"/>
    <property type="match status" value="1"/>
</dbReference>
<keyword evidence="3 7" id="KW-0067">ATP-binding</keyword>
<dbReference type="PANTHER" id="PTHR43776">
    <property type="entry name" value="TRANSPORT ATP-BINDING PROTEIN"/>
    <property type="match status" value="1"/>
</dbReference>
<dbReference type="EMBL" id="AACCXM010000008">
    <property type="protein sequence ID" value="EAK0469264.1"/>
    <property type="molecule type" value="Genomic_DNA"/>
</dbReference>
<dbReference type="Proteomes" id="UP000557842">
    <property type="component" value="Unassembled WGS sequence"/>
</dbReference>
<feature type="domain" description="ABC transporter" evidence="4">
    <location>
        <begin position="3"/>
        <end position="219"/>
    </location>
</feature>
<keyword evidence="2" id="KW-0547">Nucleotide-binding</keyword>
<comment type="caution">
    <text evidence="7">The sequence shown here is derived from an EMBL/GenBank/DDBJ whole genome shotgun (WGS) entry which is preliminary data.</text>
</comment>
<accession>A0A5L8JRN1</accession>
<dbReference type="GO" id="GO:0016887">
    <property type="term" value="F:ATP hydrolysis activity"/>
    <property type="evidence" value="ECO:0007669"/>
    <property type="project" value="InterPro"/>
</dbReference>
<dbReference type="EMBL" id="AABQDW010000013">
    <property type="protein sequence ID" value="EAI5408491.1"/>
    <property type="molecule type" value="Genomic_DNA"/>
</dbReference>
<keyword evidence="1" id="KW-0813">Transport</keyword>
<dbReference type="InterPro" id="IPR027417">
    <property type="entry name" value="P-loop_NTPase"/>
</dbReference>
<evidence type="ECO:0000313" key="5">
    <source>
        <dbReference type="EMBL" id="EAI5408491.1"/>
    </source>
</evidence>
<dbReference type="InterPro" id="IPR050319">
    <property type="entry name" value="ABC_transp_ATP-bind"/>
</dbReference>
<keyword evidence="9" id="KW-1185">Reference proteome</keyword>
<dbReference type="SUPFAM" id="SSF52540">
    <property type="entry name" value="P-loop containing nucleoside triphosphate hydrolases"/>
    <property type="match status" value="1"/>
</dbReference>
<evidence type="ECO:0000313" key="8">
    <source>
        <dbReference type="EMBL" id="EAK0469264.1"/>
    </source>
</evidence>
<dbReference type="OMA" id="CEDVVVM"/>
<gene>
    <name evidence="7" type="ORF">AAH17_07040</name>
    <name evidence="8" type="ORF">AAH24_07805</name>
    <name evidence="5" type="ORF">BVH53_07230</name>
    <name evidence="6" type="ORF">CX802_06370</name>
</gene>
<dbReference type="PROSITE" id="PS50893">
    <property type="entry name" value="ABC_TRANSPORTER_2"/>
    <property type="match status" value="1"/>
</dbReference>